<feature type="transmembrane region" description="Helical" evidence="2">
    <location>
        <begin position="689"/>
        <end position="709"/>
    </location>
</feature>
<reference evidence="3" key="1">
    <citation type="journal article" date="2020" name="Stud. Mycol.">
        <title>101 Dothideomycetes genomes: a test case for predicting lifestyles and emergence of pathogens.</title>
        <authorList>
            <person name="Haridas S."/>
            <person name="Albert R."/>
            <person name="Binder M."/>
            <person name="Bloem J."/>
            <person name="Labutti K."/>
            <person name="Salamov A."/>
            <person name="Andreopoulos B."/>
            <person name="Baker S."/>
            <person name="Barry K."/>
            <person name="Bills G."/>
            <person name="Bluhm B."/>
            <person name="Cannon C."/>
            <person name="Castanera R."/>
            <person name="Culley D."/>
            <person name="Daum C."/>
            <person name="Ezra D."/>
            <person name="Gonzalez J."/>
            <person name="Henrissat B."/>
            <person name="Kuo A."/>
            <person name="Liang C."/>
            <person name="Lipzen A."/>
            <person name="Lutzoni F."/>
            <person name="Magnuson J."/>
            <person name="Mondo S."/>
            <person name="Nolan M."/>
            <person name="Ohm R."/>
            <person name="Pangilinan J."/>
            <person name="Park H.-J."/>
            <person name="Ramirez L."/>
            <person name="Alfaro M."/>
            <person name="Sun H."/>
            <person name="Tritt A."/>
            <person name="Yoshinaga Y."/>
            <person name="Zwiers L.-H."/>
            <person name="Turgeon B."/>
            <person name="Goodwin S."/>
            <person name="Spatafora J."/>
            <person name="Crous P."/>
            <person name="Grigoriev I."/>
        </authorList>
    </citation>
    <scope>NUCLEOTIDE SEQUENCE</scope>
    <source>
        <strain evidence="3">CBS 269.34</strain>
    </source>
</reference>
<organism evidence="3 4">
    <name type="scientific">Lophium mytilinum</name>
    <dbReference type="NCBI Taxonomy" id="390894"/>
    <lineage>
        <taxon>Eukaryota</taxon>
        <taxon>Fungi</taxon>
        <taxon>Dikarya</taxon>
        <taxon>Ascomycota</taxon>
        <taxon>Pezizomycotina</taxon>
        <taxon>Dothideomycetes</taxon>
        <taxon>Pleosporomycetidae</taxon>
        <taxon>Mytilinidiales</taxon>
        <taxon>Mytilinidiaceae</taxon>
        <taxon>Lophium</taxon>
    </lineage>
</organism>
<feature type="region of interest" description="Disordered" evidence="1">
    <location>
        <begin position="811"/>
        <end position="831"/>
    </location>
</feature>
<proteinExistence type="predicted"/>
<feature type="transmembrane region" description="Helical" evidence="2">
    <location>
        <begin position="716"/>
        <end position="733"/>
    </location>
</feature>
<accession>A0A6A6QCH7</accession>
<protein>
    <recommendedName>
        <fullName evidence="5">Cora-domain-containing protein</fullName>
    </recommendedName>
</protein>
<keyword evidence="2" id="KW-0812">Transmembrane</keyword>
<evidence type="ECO:0008006" key="5">
    <source>
        <dbReference type="Google" id="ProtNLM"/>
    </source>
</evidence>
<evidence type="ECO:0000313" key="3">
    <source>
        <dbReference type="EMBL" id="KAF2489363.1"/>
    </source>
</evidence>
<dbReference type="AlphaFoldDB" id="A0A6A6QCH7"/>
<keyword evidence="2" id="KW-1133">Transmembrane helix</keyword>
<dbReference type="EMBL" id="MU004199">
    <property type="protein sequence ID" value="KAF2489363.1"/>
    <property type="molecule type" value="Genomic_DNA"/>
</dbReference>
<dbReference type="OrthoDB" id="426293at2759"/>
<sequence length="831" mass="94607">MVEQVPHLAQNEILAVLKEIRDCLKDQGNTLQELKNSYAAGAHNLLSELPAEPRPTGAITSIETPKRFIENDDETTFCERKNWKCAELGFPAPQSTFYVPLECPKKAPFPISYAPGHNFSPLSTSQPNFGTVAGPDWMYWRPIGKSPKHWKNFFPLAIGRPDYVPEWELKQLNGRWYHLDDTNGDFPVNPLWDDSRTVRSVPYSFVRSHHNNYGANPLPVDQEKLRAVLGPLWTIPFDCRYTLAFERSILADYTKEKATVYLGKAKSLFEKLDQAGGSFEITDMDDFGSSATYDLPSSVPDFRPALDAEEQWLTIDPSRVKLLKCNGEDGWARVIETHSSSPWHRLIHIQNLASAVTSVLSAEELEHKNIDKVWELFFTKTGSFYDAKWAFGLHLYCYPRPLQNPYMPHDDIFQIAMVGIDDSDHVTPPTFHVVYHRVVDPEDPLWRESTWKSGQLYGTDDLFIQQTAFTFQIGIDDAQAIDDGLSQVDENPLSTPHWTGVLLSPATFEIEDPDGHPSTFLRIIAEGLRGAADAWEVIVMYLDRSLQSSILDPEAHDQLLFDDETFSRSRLYFWYVDSIVLFQTQIQDAINQWVFFWSAKESELQALQDQMTTKFGTQQLDSDGTVMGEHVTIEESSRDVDFQCHRLRDLHARFVDLHSRAIALRDGLFNASSVIEAREATRLAENVKLLTYVTIFFLPLGFCVALWSMSDGFDKLSFAVTTAAVALGTYILVMNLNNLVGAIQSAYKKVRKDVLASMEKEKDNKWKDRGKGLGSYKPDRAKTTPSEWWVALYVAIGLGRQLRMIRHWRPSRKARTTEDEEKRGSGPKNDH</sequence>
<evidence type="ECO:0000313" key="4">
    <source>
        <dbReference type="Proteomes" id="UP000799750"/>
    </source>
</evidence>
<gene>
    <name evidence="3" type="ORF">BU16DRAFT_586431</name>
</gene>
<dbReference type="Proteomes" id="UP000799750">
    <property type="component" value="Unassembled WGS sequence"/>
</dbReference>
<keyword evidence="4" id="KW-1185">Reference proteome</keyword>
<name>A0A6A6QCH7_9PEZI</name>
<evidence type="ECO:0000256" key="2">
    <source>
        <dbReference type="SAM" id="Phobius"/>
    </source>
</evidence>
<evidence type="ECO:0000256" key="1">
    <source>
        <dbReference type="SAM" id="MobiDB-lite"/>
    </source>
</evidence>
<feature type="compositionally biased region" description="Basic and acidic residues" evidence="1">
    <location>
        <begin position="815"/>
        <end position="831"/>
    </location>
</feature>
<keyword evidence="2" id="KW-0472">Membrane</keyword>